<keyword evidence="2 7" id="KW-0812">Transmembrane</keyword>
<sequence length="381" mass="42645">MRQPPPEVLASWPKPNYIDPETRGPALMIVELITLPLALLCLALRLFVRIKIMRKTGWDDWLMVGAAVFGAGVTVCVVLAFARYGWDKHLWDLKLPALISGRQVSFAAQALFVLATMLAKISILTSYLRLAPLDTWFRRFTYMTMWFIGVSNVAYFILLFLSAGTLLTSWRLCSPVSSYWNLLRTQQDCTSEVALLLSQAIVTVFSDFIVWVLPLPALYRAKLPLKQRIGLIVLFSFGMVVVLAACMRTYYIHIVVQESYDVTWEGFHLWLWTAVEVQLGIICGCVPWLKSLAKFWQPNRVVTGKTTGASSSSGAVSRARSAGQRTVVRDGGAVYRMDNLGKYAKGPREMYIDLESCHESTRSRASSPAPILTRSGSARST</sequence>
<dbReference type="InterPro" id="IPR052337">
    <property type="entry name" value="SAT4-like"/>
</dbReference>
<keyword evidence="10" id="KW-1185">Reference proteome</keyword>
<evidence type="ECO:0000256" key="5">
    <source>
        <dbReference type="ARBA" id="ARBA00038359"/>
    </source>
</evidence>
<evidence type="ECO:0000256" key="6">
    <source>
        <dbReference type="SAM" id="MobiDB-lite"/>
    </source>
</evidence>
<comment type="caution">
    <text evidence="9">The sequence shown here is derived from an EMBL/GenBank/DDBJ whole genome shotgun (WGS) entry which is preliminary data.</text>
</comment>
<accession>A0AAN6Z8Q3</accession>
<name>A0AAN6Z8Q3_9PEZI</name>
<feature type="transmembrane region" description="Helical" evidence="7">
    <location>
        <begin position="60"/>
        <end position="86"/>
    </location>
</feature>
<proteinExistence type="inferred from homology"/>
<feature type="region of interest" description="Disordered" evidence="6">
    <location>
        <begin position="305"/>
        <end position="324"/>
    </location>
</feature>
<gene>
    <name evidence="9" type="ORF">BT67DRAFT_430577</name>
</gene>
<feature type="transmembrane region" description="Helical" evidence="7">
    <location>
        <begin position="231"/>
        <end position="250"/>
    </location>
</feature>
<dbReference type="AlphaFoldDB" id="A0AAN6Z8Q3"/>
<feature type="transmembrane region" description="Helical" evidence="7">
    <location>
        <begin position="140"/>
        <end position="161"/>
    </location>
</feature>
<evidence type="ECO:0000313" key="9">
    <source>
        <dbReference type="EMBL" id="KAK4129950.1"/>
    </source>
</evidence>
<dbReference type="InterPro" id="IPR049326">
    <property type="entry name" value="Rhodopsin_dom_fungi"/>
</dbReference>
<evidence type="ECO:0000259" key="8">
    <source>
        <dbReference type="Pfam" id="PF20684"/>
    </source>
</evidence>
<evidence type="ECO:0000256" key="2">
    <source>
        <dbReference type="ARBA" id="ARBA00022692"/>
    </source>
</evidence>
<evidence type="ECO:0000256" key="1">
    <source>
        <dbReference type="ARBA" id="ARBA00004141"/>
    </source>
</evidence>
<feature type="transmembrane region" description="Helical" evidence="7">
    <location>
        <begin position="106"/>
        <end position="128"/>
    </location>
</feature>
<feature type="compositionally biased region" description="Low complexity" evidence="6">
    <location>
        <begin position="305"/>
        <end position="323"/>
    </location>
</feature>
<dbReference type="Pfam" id="PF20684">
    <property type="entry name" value="Fung_rhodopsin"/>
    <property type="match status" value="1"/>
</dbReference>
<evidence type="ECO:0000256" key="3">
    <source>
        <dbReference type="ARBA" id="ARBA00022989"/>
    </source>
</evidence>
<feature type="domain" description="Rhodopsin" evidence="8">
    <location>
        <begin position="44"/>
        <end position="293"/>
    </location>
</feature>
<organism evidence="9 10">
    <name type="scientific">Trichocladium antarcticum</name>
    <dbReference type="NCBI Taxonomy" id="1450529"/>
    <lineage>
        <taxon>Eukaryota</taxon>
        <taxon>Fungi</taxon>
        <taxon>Dikarya</taxon>
        <taxon>Ascomycota</taxon>
        <taxon>Pezizomycotina</taxon>
        <taxon>Sordariomycetes</taxon>
        <taxon>Sordariomycetidae</taxon>
        <taxon>Sordariales</taxon>
        <taxon>Chaetomiaceae</taxon>
        <taxon>Trichocladium</taxon>
    </lineage>
</organism>
<evidence type="ECO:0000256" key="4">
    <source>
        <dbReference type="ARBA" id="ARBA00023136"/>
    </source>
</evidence>
<comment type="subcellular location">
    <subcellularLocation>
        <location evidence="1">Membrane</location>
        <topology evidence="1">Multi-pass membrane protein</topology>
    </subcellularLocation>
</comment>
<dbReference type="GO" id="GO:0016020">
    <property type="term" value="C:membrane"/>
    <property type="evidence" value="ECO:0007669"/>
    <property type="project" value="UniProtKB-SubCell"/>
</dbReference>
<feature type="region of interest" description="Disordered" evidence="6">
    <location>
        <begin position="359"/>
        <end position="381"/>
    </location>
</feature>
<dbReference type="PANTHER" id="PTHR33048:SF129">
    <property type="entry name" value="INTEGRAL MEMBRANE PROTEIN-RELATED"/>
    <property type="match status" value="1"/>
</dbReference>
<reference evidence="9" key="2">
    <citation type="submission" date="2023-05" db="EMBL/GenBank/DDBJ databases">
        <authorList>
            <consortium name="Lawrence Berkeley National Laboratory"/>
            <person name="Steindorff A."/>
            <person name="Hensen N."/>
            <person name="Bonometti L."/>
            <person name="Westerberg I."/>
            <person name="Brannstrom I.O."/>
            <person name="Guillou S."/>
            <person name="Cros-Aarteil S."/>
            <person name="Calhoun S."/>
            <person name="Haridas S."/>
            <person name="Kuo A."/>
            <person name="Mondo S."/>
            <person name="Pangilinan J."/>
            <person name="Riley R."/>
            <person name="Labutti K."/>
            <person name="Andreopoulos B."/>
            <person name="Lipzen A."/>
            <person name="Chen C."/>
            <person name="Yanf M."/>
            <person name="Daum C."/>
            <person name="Ng V."/>
            <person name="Clum A."/>
            <person name="Ohm R."/>
            <person name="Martin F."/>
            <person name="Silar P."/>
            <person name="Natvig D."/>
            <person name="Lalanne C."/>
            <person name="Gautier V."/>
            <person name="Ament-Velasquez S.L."/>
            <person name="Kruys A."/>
            <person name="Hutchinson M.I."/>
            <person name="Powell A.J."/>
            <person name="Barry K."/>
            <person name="Miller A.N."/>
            <person name="Grigoriev I.V."/>
            <person name="Debuchy R."/>
            <person name="Gladieux P."/>
            <person name="Thoren M.H."/>
            <person name="Johannesson H."/>
        </authorList>
    </citation>
    <scope>NUCLEOTIDE SEQUENCE</scope>
    <source>
        <strain evidence="9">CBS 123565</strain>
    </source>
</reference>
<protein>
    <recommendedName>
        <fullName evidence="8">Rhodopsin domain-containing protein</fullName>
    </recommendedName>
</protein>
<comment type="similarity">
    <text evidence="5">Belongs to the SAT4 family.</text>
</comment>
<feature type="transmembrane region" description="Helical" evidence="7">
    <location>
        <begin position="193"/>
        <end position="219"/>
    </location>
</feature>
<keyword evidence="3 7" id="KW-1133">Transmembrane helix</keyword>
<feature type="transmembrane region" description="Helical" evidence="7">
    <location>
        <begin position="270"/>
        <end position="289"/>
    </location>
</feature>
<reference evidence="9" key="1">
    <citation type="journal article" date="2023" name="Mol. Phylogenet. Evol.">
        <title>Genome-scale phylogeny and comparative genomics of the fungal order Sordariales.</title>
        <authorList>
            <person name="Hensen N."/>
            <person name="Bonometti L."/>
            <person name="Westerberg I."/>
            <person name="Brannstrom I.O."/>
            <person name="Guillou S."/>
            <person name="Cros-Aarteil S."/>
            <person name="Calhoun S."/>
            <person name="Haridas S."/>
            <person name="Kuo A."/>
            <person name="Mondo S."/>
            <person name="Pangilinan J."/>
            <person name="Riley R."/>
            <person name="LaButti K."/>
            <person name="Andreopoulos B."/>
            <person name="Lipzen A."/>
            <person name="Chen C."/>
            <person name="Yan M."/>
            <person name="Daum C."/>
            <person name="Ng V."/>
            <person name="Clum A."/>
            <person name="Steindorff A."/>
            <person name="Ohm R.A."/>
            <person name="Martin F."/>
            <person name="Silar P."/>
            <person name="Natvig D.O."/>
            <person name="Lalanne C."/>
            <person name="Gautier V."/>
            <person name="Ament-Velasquez S.L."/>
            <person name="Kruys A."/>
            <person name="Hutchinson M.I."/>
            <person name="Powell A.J."/>
            <person name="Barry K."/>
            <person name="Miller A.N."/>
            <person name="Grigoriev I.V."/>
            <person name="Debuchy R."/>
            <person name="Gladieux P."/>
            <person name="Hiltunen Thoren M."/>
            <person name="Johannesson H."/>
        </authorList>
    </citation>
    <scope>NUCLEOTIDE SEQUENCE</scope>
    <source>
        <strain evidence="9">CBS 123565</strain>
    </source>
</reference>
<evidence type="ECO:0000256" key="7">
    <source>
        <dbReference type="SAM" id="Phobius"/>
    </source>
</evidence>
<evidence type="ECO:0000313" key="10">
    <source>
        <dbReference type="Proteomes" id="UP001304895"/>
    </source>
</evidence>
<feature type="transmembrane region" description="Helical" evidence="7">
    <location>
        <begin position="26"/>
        <end position="48"/>
    </location>
</feature>
<dbReference type="Proteomes" id="UP001304895">
    <property type="component" value="Unassembled WGS sequence"/>
</dbReference>
<dbReference type="PANTHER" id="PTHR33048">
    <property type="entry name" value="PTH11-LIKE INTEGRAL MEMBRANE PROTEIN (AFU_ORTHOLOGUE AFUA_5G11245)"/>
    <property type="match status" value="1"/>
</dbReference>
<dbReference type="EMBL" id="MU853446">
    <property type="protein sequence ID" value="KAK4129950.1"/>
    <property type="molecule type" value="Genomic_DNA"/>
</dbReference>
<keyword evidence="4 7" id="KW-0472">Membrane</keyword>